<dbReference type="InterPro" id="IPR000868">
    <property type="entry name" value="Isochorismatase-like_dom"/>
</dbReference>
<keyword evidence="3" id="KW-1185">Reference proteome</keyword>
<dbReference type="InterPro" id="IPR053152">
    <property type="entry name" value="Hydrolase_YcaC-like"/>
</dbReference>
<evidence type="ECO:0000313" key="2">
    <source>
        <dbReference type="EMBL" id="SFH73423.1"/>
    </source>
</evidence>
<dbReference type="AlphaFoldDB" id="A0A1I3CGC3"/>
<dbReference type="PANTHER" id="PTHR43559">
    <property type="entry name" value="HYDROLASE YCAC-RELATED"/>
    <property type="match status" value="1"/>
</dbReference>
<name>A0A1I3CGC3_9PLAN</name>
<dbReference type="CDD" id="cd01012">
    <property type="entry name" value="YcaC_related"/>
    <property type="match status" value="1"/>
</dbReference>
<dbReference type="Gene3D" id="3.40.50.850">
    <property type="entry name" value="Isochorismatase-like"/>
    <property type="match status" value="1"/>
</dbReference>
<organism evidence="2 3">
    <name type="scientific">Planctomicrobium piriforme</name>
    <dbReference type="NCBI Taxonomy" id="1576369"/>
    <lineage>
        <taxon>Bacteria</taxon>
        <taxon>Pseudomonadati</taxon>
        <taxon>Planctomycetota</taxon>
        <taxon>Planctomycetia</taxon>
        <taxon>Planctomycetales</taxon>
        <taxon>Planctomycetaceae</taxon>
        <taxon>Planctomicrobium</taxon>
    </lineage>
</organism>
<dbReference type="Proteomes" id="UP000199518">
    <property type="component" value="Unassembled WGS sequence"/>
</dbReference>
<dbReference type="SUPFAM" id="SSF52499">
    <property type="entry name" value="Isochorismatase-like hydrolases"/>
    <property type="match status" value="1"/>
</dbReference>
<dbReference type="PANTHER" id="PTHR43559:SF1">
    <property type="entry name" value="HYDROLASE"/>
    <property type="match status" value="1"/>
</dbReference>
<evidence type="ECO:0000313" key="3">
    <source>
        <dbReference type="Proteomes" id="UP000199518"/>
    </source>
</evidence>
<accession>A0A1I3CGC3</accession>
<dbReference type="InterPro" id="IPR036380">
    <property type="entry name" value="Isochorismatase-like_sf"/>
</dbReference>
<dbReference type="Pfam" id="PF00857">
    <property type="entry name" value="Isochorismatase"/>
    <property type="match status" value="1"/>
</dbReference>
<evidence type="ECO:0000259" key="1">
    <source>
        <dbReference type="Pfam" id="PF00857"/>
    </source>
</evidence>
<protein>
    <submittedName>
        <fullName evidence="2">Nicotinamidase-related amidase</fullName>
    </submittedName>
</protein>
<reference evidence="3" key="1">
    <citation type="submission" date="2016-10" db="EMBL/GenBank/DDBJ databases">
        <authorList>
            <person name="Varghese N."/>
            <person name="Submissions S."/>
        </authorList>
    </citation>
    <scope>NUCLEOTIDE SEQUENCE [LARGE SCALE GENOMIC DNA]</scope>
    <source>
        <strain evidence="3">DSM 26348</strain>
    </source>
</reference>
<sequence>MSQAPIHGLLTPENCTVIFIDHQPQMTFGVTSIDRQTLVNNTVGLAKAAKIFNAPVILTTVETESFSGYMWPQLTELFPGQKPIERTSMNSWEDKKFVAEVERLGRKKLVIAALWTEVCLAFPAIQAMEAGYEVYAVEDACGGTTVLAHDNAMKRVIQAGAVPVSWLQVLLEFQRDWAKRETYDAVMKLVLEHCGAYGQGVEYAYTMVHKQPPYPERLKGSSH</sequence>
<gene>
    <name evidence="2" type="ORF">SAMN05421753_102266</name>
</gene>
<dbReference type="RefSeq" id="WP_245764510.1">
    <property type="nucleotide sequence ID" value="NZ_FOQD01000002.1"/>
</dbReference>
<proteinExistence type="predicted"/>
<feature type="domain" description="Isochorismatase-like" evidence="1">
    <location>
        <begin position="17"/>
        <end position="166"/>
    </location>
</feature>
<dbReference type="STRING" id="1576369.SAMN05421753_102266"/>
<dbReference type="EMBL" id="FOQD01000002">
    <property type="protein sequence ID" value="SFH73423.1"/>
    <property type="molecule type" value="Genomic_DNA"/>
</dbReference>